<accession>A0A8J7SH85</accession>
<evidence type="ECO:0000313" key="3">
    <source>
        <dbReference type="Proteomes" id="UP000624703"/>
    </source>
</evidence>
<name>A0A8J7SH85_9BACT</name>
<keyword evidence="3" id="KW-1185">Reference proteome</keyword>
<dbReference type="SMART" id="SM00953">
    <property type="entry name" value="RES"/>
    <property type="match status" value="1"/>
</dbReference>
<dbReference type="Proteomes" id="UP000624703">
    <property type="component" value="Unassembled WGS sequence"/>
</dbReference>
<reference evidence="2" key="1">
    <citation type="submission" date="2021-01" db="EMBL/GenBank/DDBJ databases">
        <title>Modified the classification status of verrucomicrobia.</title>
        <authorList>
            <person name="Feng X."/>
        </authorList>
    </citation>
    <scope>NUCLEOTIDE SEQUENCE</scope>
    <source>
        <strain evidence="2">_KCTC 22039</strain>
    </source>
</reference>
<dbReference type="Pfam" id="PF08808">
    <property type="entry name" value="RES"/>
    <property type="match status" value="1"/>
</dbReference>
<evidence type="ECO:0000313" key="2">
    <source>
        <dbReference type="EMBL" id="MBK1789686.1"/>
    </source>
</evidence>
<sequence length="155" mass="17653">MLTIHRLVPKRFKDSCWFGYVPAETAEASRWNHAGTNILYAAEHPALAALEISVHVGLIQLIGKYAHGIAKMPEELHSSLADIVSMPKNWQMDCSWTRDVGEQFVHDQWNVVLKVPSVIIEDGWNYLINPAHPEFSQLQLETRDHFIIDNRLAGK</sequence>
<proteinExistence type="predicted"/>
<comment type="caution">
    <text evidence="2">The sequence shown here is derived from an EMBL/GenBank/DDBJ whole genome shotgun (WGS) entry which is preliminary data.</text>
</comment>
<dbReference type="InterPro" id="IPR014914">
    <property type="entry name" value="RES_dom"/>
</dbReference>
<dbReference type="EMBL" id="JAENIM010000008">
    <property type="protein sequence ID" value="MBK1789686.1"/>
    <property type="molecule type" value="Genomic_DNA"/>
</dbReference>
<feature type="domain" description="RES" evidence="1">
    <location>
        <begin position="17"/>
        <end position="140"/>
    </location>
</feature>
<dbReference type="AlphaFoldDB" id="A0A8J7SH85"/>
<dbReference type="RefSeq" id="WP_200309729.1">
    <property type="nucleotide sequence ID" value="NZ_JAENIM010000008.1"/>
</dbReference>
<gene>
    <name evidence="2" type="ORF">JIN82_00810</name>
</gene>
<protein>
    <submittedName>
        <fullName evidence="2">RES family NAD+ phosphorylase</fullName>
    </submittedName>
</protein>
<evidence type="ECO:0000259" key="1">
    <source>
        <dbReference type="SMART" id="SM00953"/>
    </source>
</evidence>
<organism evidence="2 3">
    <name type="scientific">Persicirhabdus sediminis</name>
    <dbReference type="NCBI Taxonomy" id="454144"/>
    <lineage>
        <taxon>Bacteria</taxon>
        <taxon>Pseudomonadati</taxon>
        <taxon>Verrucomicrobiota</taxon>
        <taxon>Verrucomicrobiia</taxon>
        <taxon>Verrucomicrobiales</taxon>
        <taxon>Verrucomicrobiaceae</taxon>
        <taxon>Persicirhabdus</taxon>
    </lineage>
</organism>